<keyword evidence="3" id="KW-0808">Transferase</keyword>
<feature type="compositionally biased region" description="Polar residues" evidence="8">
    <location>
        <begin position="203"/>
        <end position="235"/>
    </location>
</feature>
<organism evidence="9 10">
    <name type="scientific">Cystoisospora suis</name>
    <dbReference type="NCBI Taxonomy" id="483139"/>
    <lineage>
        <taxon>Eukaryota</taxon>
        <taxon>Sar</taxon>
        <taxon>Alveolata</taxon>
        <taxon>Apicomplexa</taxon>
        <taxon>Conoidasida</taxon>
        <taxon>Coccidia</taxon>
        <taxon>Eucoccidiorida</taxon>
        <taxon>Eimeriorina</taxon>
        <taxon>Sarcocystidae</taxon>
        <taxon>Cystoisospora</taxon>
    </lineage>
</organism>
<comment type="cofactor">
    <cofactor evidence="1">
        <name>Mg(2+)</name>
        <dbReference type="ChEBI" id="CHEBI:18420"/>
    </cofactor>
</comment>
<evidence type="ECO:0000256" key="5">
    <source>
        <dbReference type="ARBA" id="ARBA00022842"/>
    </source>
</evidence>
<dbReference type="OrthoDB" id="6921389at2759"/>
<evidence type="ECO:0000256" key="8">
    <source>
        <dbReference type="SAM" id="MobiDB-lite"/>
    </source>
</evidence>
<dbReference type="Gene3D" id="1.10.600.10">
    <property type="entry name" value="Farnesyl Diphosphate Synthase"/>
    <property type="match status" value="1"/>
</dbReference>
<dbReference type="SFLD" id="SFLDS00005">
    <property type="entry name" value="Isoprenoid_Synthase_Type_I"/>
    <property type="match status" value="1"/>
</dbReference>
<dbReference type="AlphaFoldDB" id="A0A2C6KIL3"/>
<dbReference type="InterPro" id="IPR033749">
    <property type="entry name" value="Polyprenyl_synt_CS"/>
</dbReference>
<dbReference type="Proteomes" id="UP000221165">
    <property type="component" value="Unassembled WGS sequence"/>
</dbReference>
<keyword evidence="5" id="KW-0460">Magnesium</keyword>
<feature type="coiled-coil region" evidence="7">
    <location>
        <begin position="709"/>
        <end position="736"/>
    </location>
</feature>
<dbReference type="GO" id="GO:0046872">
    <property type="term" value="F:metal ion binding"/>
    <property type="evidence" value="ECO:0007669"/>
    <property type="project" value="UniProtKB-KW"/>
</dbReference>
<evidence type="ECO:0000256" key="2">
    <source>
        <dbReference type="ARBA" id="ARBA00006706"/>
    </source>
</evidence>
<proteinExistence type="inferred from homology"/>
<evidence type="ECO:0000313" key="9">
    <source>
        <dbReference type="EMBL" id="PHJ23881.1"/>
    </source>
</evidence>
<gene>
    <name evidence="9" type="ORF">CSUI_002266</name>
</gene>
<dbReference type="InterPro" id="IPR008949">
    <property type="entry name" value="Isoprenoid_synthase_dom_sf"/>
</dbReference>
<dbReference type="EMBL" id="MIGC01000954">
    <property type="protein sequence ID" value="PHJ23881.1"/>
    <property type="molecule type" value="Genomic_DNA"/>
</dbReference>
<dbReference type="VEuPathDB" id="ToxoDB:CSUI_002266"/>
<evidence type="ECO:0000256" key="4">
    <source>
        <dbReference type="ARBA" id="ARBA00022723"/>
    </source>
</evidence>
<evidence type="ECO:0000256" key="7">
    <source>
        <dbReference type="SAM" id="Coils"/>
    </source>
</evidence>
<dbReference type="InterPro" id="IPR000092">
    <property type="entry name" value="Polyprenyl_synt"/>
</dbReference>
<evidence type="ECO:0000256" key="6">
    <source>
        <dbReference type="ARBA" id="ARBA00023229"/>
    </source>
</evidence>
<protein>
    <submittedName>
        <fullName evidence="9">Polyprenyl synthetase superfamily protein</fullName>
    </submittedName>
</protein>
<keyword evidence="10" id="KW-1185">Reference proteome</keyword>
<evidence type="ECO:0000256" key="1">
    <source>
        <dbReference type="ARBA" id="ARBA00001946"/>
    </source>
</evidence>
<reference evidence="9 10" key="1">
    <citation type="journal article" date="2017" name="Int. J. Parasitol.">
        <title>The genome of the protozoan parasite Cystoisospora suis and a reverse vaccinology approach to identify vaccine candidates.</title>
        <authorList>
            <person name="Palmieri N."/>
            <person name="Shrestha A."/>
            <person name="Ruttkowski B."/>
            <person name="Beck T."/>
            <person name="Vogl C."/>
            <person name="Tomley F."/>
            <person name="Blake D.P."/>
            <person name="Joachim A."/>
        </authorList>
    </citation>
    <scope>NUCLEOTIDE SEQUENCE [LARGE SCALE GENOMIC DNA]</scope>
    <source>
        <strain evidence="9 10">Wien I</strain>
    </source>
</reference>
<dbReference type="GO" id="GO:0004659">
    <property type="term" value="F:prenyltransferase activity"/>
    <property type="evidence" value="ECO:0007669"/>
    <property type="project" value="InterPro"/>
</dbReference>
<dbReference type="GO" id="GO:1990234">
    <property type="term" value="C:transferase complex"/>
    <property type="evidence" value="ECO:0007669"/>
    <property type="project" value="TreeGrafter"/>
</dbReference>
<sequence>MTHPPIVVPATLLWYAPHSSRHLSLGRSSVCSACCPSLQRHRKGRRSRFSLSSTSPSPPLRSSFSVFSSQRFASSSPAAESSPFQLCSSSRGPPVSPYSCLFSLSRRRQPRSSFPTMRSPTLPHRPCSENTLSLLKKKKKCVAFSQPALSRISISCYHSHDQPNNDFFPSFHPIRTPDICRCLRFPSLCSSRSFSSSPLPEAATNQCSSLHQQPSQNAQEDLTLHQGTSAPLSHENNPRPAQEERLPSSSSFSASVASSLSFFSSKFRAGSLLATEAGRGQSKRNGGDIFSSAWRALERRQIESRLPKYIFNDDLSEEVFLGMEVTKSPLSQATRESLLAQRQSIDARLEAFAGGVDPFALVRDDIDSLEFSLLSAVKTVYPDVSPVSKYLLTVPGKRFRPVLLLLLRRALLGFKEIPSSQLSQETSHSFLSKKLNGGTRRGNCEQRTPAAYLSQYSAAGDAVFEEPDVEGGGIELCIVQVAELIHTASMMHDDVIDGADVRRGQTTAHRHFGNKKAILGGDFLLSRGGGIVATLGSPEVMLRIANVVESLVKGEIIQALSDVKDLEGALRTYLTKTYHKTAALIAESCASLAILAKLPSRWVQWSLEFGTCVGMAFQIYDDELDFTASTASLGKPALNDLRSGIVTAPLLLAALEAQGKQFCGASELRAIIERRAGKQGDVEKALASVFAGSAMPRAQLLTRLYVRRALELLDELAAATAEKAAAENALVELSHRVNNSASFTTQEIPLMCRGLAALLQATLSRRAG</sequence>
<keyword evidence="4" id="KW-0479">Metal-binding</keyword>
<name>A0A2C6KIL3_9APIC</name>
<comment type="caution">
    <text evidence="9">The sequence shown here is derived from an EMBL/GenBank/DDBJ whole genome shotgun (WGS) entry which is preliminary data.</text>
</comment>
<comment type="similarity">
    <text evidence="2">Belongs to the FPP/GGPP synthase family.</text>
</comment>
<keyword evidence="6" id="KW-0414">Isoprene biosynthesis</keyword>
<dbReference type="PANTHER" id="PTHR12001">
    <property type="entry name" value="GERANYLGERANYL PYROPHOSPHATE SYNTHASE"/>
    <property type="match status" value="1"/>
</dbReference>
<evidence type="ECO:0000313" key="10">
    <source>
        <dbReference type="Proteomes" id="UP000221165"/>
    </source>
</evidence>
<dbReference type="SUPFAM" id="SSF48576">
    <property type="entry name" value="Terpenoid synthases"/>
    <property type="match status" value="1"/>
</dbReference>
<dbReference type="GO" id="GO:0006744">
    <property type="term" value="P:ubiquinone biosynthetic process"/>
    <property type="evidence" value="ECO:0007669"/>
    <property type="project" value="TreeGrafter"/>
</dbReference>
<keyword evidence="7" id="KW-0175">Coiled coil</keyword>
<dbReference type="GO" id="GO:0008299">
    <property type="term" value="P:isoprenoid biosynthetic process"/>
    <property type="evidence" value="ECO:0007669"/>
    <property type="project" value="UniProtKB-KW"/>
</dbReference>
<dbReference type="Pfam" id="PF00348">
    <property type="entry name" value="polyprenyl_synt"/>
    <property type="match status" value="1"/>
</dbReference>
<feature type="region of interest" description="Disordered" evidence="8">
    <location>
        <begin position="200"/>
        <end position="249"/>
    </location>
</feature>
<dbReference type="CDD" id="cd00685">
    <property type="entry name" value="Trans_IPPS_HT"/>
    <property type="match status" value="1"/>
</dbReference>
<dbReference type="PROSITE" id="PS00723">
    <property type="entry name" value="POLYPRENYL_SYNTHASE_1"/>
    <property type="match status" value="1"/>
</dbReference>
<accession>A0A2C6KIL3</accession>
<dbReference type="PANTHER" id="PTHR12001:SF69">
    <property type="entry name" value="ALL TRANS-POLYPRENYL-DIPHOSPHATE SYNTHASE PDSS1"/>
    <property type="match status" value="1"/>
</dbReference>
<dbReference type="RefSeq" id="XP_067925555.1">
    <property type="nucleotide sequence ID" value="XM_068062468.1"/>
</dbReference>
<evidence type="ECO:0000256" key="3">
    <source>
        <dbReference type="ARBA" id="ARBA00022679"/>
    </source>
</evidence>
<dbReference type="GeneID" id="94425679"/>